<sequence>MPIPQHFREGYLDNMEFSAFDDETATAAIKFKDIEHVLRLISAKDHRRFRERDTRTLSHHQIICRKDVMEAAAKEFTGMVATIINGRLWMGSMGRSDLKLYEKPTE</sequence>
<accession>A0AA35VJW6</accession>
<gene>
    <name evidence="1" type="ORF">LSALG_LOCUS4977</name>
</gene>
<proteinExistence type="predicted"/>
<name>A0AA35VJW6_LACSI</name>
<dbReference type="Proteomes" id="UP001177003">
    <property type="component" value="Chromosome 0"/>
</dbReference>
<reference evidence="1" key="1">
    <citation type="submission" date="2023-04" db="EMBL/GenBank/DDBJ databases">
        <authorList>
            <person name="Vijverberg K."/>
            <person name="Xiong W."/>
            <person name="Schranz E."/>
        </authorList>
    </citation>
    <scope>NUCLEOTIDE SEQUENCE</scope>
</reference>
<evidence type="ECO:0000313" key="2">
    <source>
        <dbReference type="Proteomes" id="UP001177003"/>
    </source>
</evidence>
<protein>
    <submittedName>
        <fullName evidence="1">Uncharacterized protein</fullName>
    </submittedName>
</protein>
<dbReference type="AlphaFoldDB" id="A0AA35VJW6"/>
<dbReference type="EMBL" id="OX465086">
    <property type="protein sequence ID" value="CAI9264322.1"/>
    <property type="molecule type" value="Genomic_DNA"/>
</dbReference>
<evidence type="ECO:0000313" key="1">
    <source>
        <dbReference type="EMBL" id="CAI9264322.1"/>
    </source>
</evidence>
<keyword evidence="2" id="KW-1185">Reference proteome</keyword>
<organism evidence="1 2">
    <name type="scientific">Lactuca saligna</name>
    <name type="common">Willowleaf lettuce</name>
    <dbReference type="NCBI Taxonomy" id="75948"/>
    <lineage>
        <taxon>Eukaryota</taxon>
        <taxon>Viridiplantae</taxon>
        <taxon>Streptophyta</taxon>
        <taxon>Embryophyta</taxon>
        <taxon>Tracheophyta</taxon>
        <taxon>Spermatophyta</taxon>
        <taxon>Magnoliopsida</taxon>
        <taxon>eudicotyledons</taxon>
        <taxon>Gunneridae</taxon>
        <taxon>Pentapetalae</taxon>
        <taxon>asterids</taxon>
        <taxon>campanulids</taxon>
        <taxon>Asterales</taxon>
        <taxon>Asteraceae</taxon>
        <taxon>Cichorioideae</taxon>
        <taxon>Cichorieae</taxon>
        <taxon>Lactucinae</taxon>
        <taxon>Lactuca</taxon>
    </lineage>
</organism>